<protein>
    <recommendedName>
        <fullName evidence="6">DOMON domain-containing protein</fullName>
    </recommendedName>
</protein>
<dbReference type="PROSITE" id="PS50836">
    <property type="entry name" value="DOMON"/>
    <property type="match status" value="1"/>
</dbReference>
<accession>A0ABP0EWM4</accession>
<evidence type="ECO:0000256" key="5">
    <source>
        <dbReference type="SAM" id="MobiDB-lite"/>
    </source>
</evidence>
<evidence type="ECO:0000256" key="3">
    <source>
        <dbReference type="ARBA" id="ARBA00023157"/>
    </source>
</evidence>
<dbReference type="InterPro" id="IPR028460">
    <property type="entry name" value="Tbh/DBH"/>
</dbReference>
<gene>
    <name evidence="7" type="ORF">CVLEPA_LOCUS864</name>
</gene>
<dbReference type="InterPro" id="IPR024548">
    <property type="entry name" value="Cu2_monoox_C"/>
</dbReference>
<dbReference type="Pfam" id="PF01082">
    <property type="entry name" value="Cu2_monooxygen"/>
    <property type="match status" value="1"/>
</dbReference>
<dbReference type="InterPro" id="IPR000945">
    <property type="entry name" value="DBH-like"/>
</dbReference>
<dbReference type="InterPro" id="IPR045266">
    <property type="entry name" value="DOH_DOMON"/>
</dbReference>
<comment type="similarity">
    <text evidence="2">Belongs to the copper type II ascorbate-dependent monooxygenase family.</text>
</comment>
<dbReference type="Gene3D" id="2.60.120.230">
    <property type="match status" value="1"/>
</dbReference>
<evidence type="ECO:0000256" key="2">
    <source>
        <dbReference type="ARBA" id="ARBA00010676"/>
    </source>
</evidence>
<dbReference type="SUPFAM" id="SSF49344">
    <property type="entry name" value="CBD9-like"/>
    <property type="match status" value="1"/>
</dbReference>
<keyword evidence="8" id="KW-1185">Reference proteome</keyword>
<dbReference type="InterPro" id="IPR008977">
    <property type="entry name" value="PHM/PNGase_F_dom_sf"/>
</dbReference>
<dbReference type="PANTHER" id="PTHR10157:SF23">
    <property type="entry name" value="MOXD1 HOMOLOG 1"/>
    <property type="match status" value="1"/>
</dbReference>
<sequence>MIIFVVTCFACCNLPIPTGSITMLRTAVFAAIIICGAFANPNPSENYTNKISLSNAEDFILYWSFNDTHITFEMHAKTTGWLGIGISPTGGMANSDIFVGWVKNGVATLTDRHGQEFNGYPPKDPMQNVHLLKGRQCDGWTIIKFKRQLAACEDSFDRAITSDTTRVIFAYGYVDPTEEDLAPHDYHGPTNRGARSLYLLEEQPHMVYREGEIHYTFDLLNDHFHIPPIRTYYNCRMFRIPKFSSKQHVVKVEAIIEPENIKHIHHILLYQCTIDLEDSPLIGTNSQCYHPSQPREFKSCHVIIQGWAVGGGPQYYPNNVGFPLGDVDSAKVVVMEMHYDNPSKLPDLVDSSGLRFTYTPNIREFDAGVMQVGHLVTPYQHIIPPHADSFLNYGDCSSQCLSAAMNVNGTDAIRIFGVLLHSHLLGRRITLRHIRNGNELAPIAKDSAYDFNYQETRLLKEEVKLVQGDSMQVVCDCQSTGRNKITLGGLDTDREMCMAFILYYPKLPLNLCSTSPSFWPFLFNFGIYNVEHRGKGSAYEDLNAFTIRLPVQLNNTKVGDYLNSFEWNTKTINKLSEDLKQMRRFQSCEGPSGYLPNVDYFRPAITIQIPFEGENERNCTEPSTGWRSRANMEQCPTHDQDPN</sequence>
<dbReference type="SUPFAM" id="SSF49742">
    <property type="entry name" value="PHM/PNGase F"/>
    <property type="match status" value="2"/>
</dbReference>
<keyword evidence="4" id="KW-0325">Glycoprotein</keyword>
<evidence type="ECO:0000313" key="8">
    <source>
        <dbReference type="Proteomes" id="UP001642483"/>
    </source>
</evidence>
<evidence type="ECO:0000259" key="6">
    <source>
        <dbReference type="PROSITE" id="PS50836"/>
    </source>
</evidence>
<feature type="domain" description="DOMON" evidence="6">
    <location>
        <begin position="57"/>
        <end position="172"/>
    </location>
</feature>
<keyword evidence="3" id="KW-1015">Disulfide bond</keyword>
<dbReference type="SMART" id="SM00664">
    <property type="entry name" value="DoH"/>
    <property type="match status" value="1"/>
</dbReference>
<name>A0ABP0EWM4_CLALP</name>
<dbReference type="EMBL" id="CAWYQH010000001">
    <property type="protein sequence ID" value="CAK8671830.1"/>
    <property type="molecule type" value="Genomic_DNA"/>
</dbReference>
<dbReference type="CDD" id="cd09631">
    <property type="entry name" value="DOMON_DOH"/>
    <property type="match status" value="1"/>
</dbReference>
<dbReference type="Pfam" id="PF03351">
    <property type="entry name" value="DOMON"/>
    <property type="match status" value="1"/>
</dbReference>
<dbReference type="PANTHER" id="PTHR10157">
    <property type="entry name" value="DOPAMINE BETA HYDROXYLASE RELATED"/>
    <property type="match status" value="1"/>
</dbReference>
<dbReference type="Proteomes" id="UP001642483">
    <property type="component" value="Unassembled WGS sequence"/>
</dbReference>
<feature type="region of interest" description="Disordered" evidence="5">
    <location>
        <begin position="614"/>
        <end position="643"/>
    </location>
</feature>
<evidence type="ECO:0000256" key="1">
    <source>
        <dbReference type="ARBA" id="ARBA00001973"/>
    </source>
</evidence>
<organism evidence="7 8">
    <name type="scientific">Clavelina lepadiformis</name>
    <name type="common">Light-bulb sea squirt</name>
    <name type="synonym">Ascidia lepadiformis</name>
    <dbReference type="NCBI Taxonomy" id="159417"/>
    <lineage>
        <taxon>Eukaryota</taxon>
        <taxon>Metazoa</taxon>
        <taxon>Chordata</taxon>
        <taxon>Tunicata</taxon>
        <taxon>Ascidiacea</taxon>
        <taxon>Aplousobranchia</taxon>
        <taxon>Clavelinidae</taxon>
        <taxon>Clavelina</taxon>
    </lineage>
</organism>
<comment type="cofactor">
    <cofactor evidence="1">
        <name>Cu(2+)</name>
        <dbReference type="ChEBI" id="CHEBI:29036"/>
    </cofactor>
</comment>
<proteinExistence type="inferred from homology"/>
<dbReference type="Gene3D" id="2.60.40.1210">
    <property type="entry name" value="Cellobiose dehydrogenase, cytochrome domain"/>
    <property type="match status" value="1"/>
</dbReference>
<dbReference type="InterPro" id="IPR014784">
    <property type="entry name" value="Cu2_ascorb_mOase-like_C"/>
</dbReference>
<dbReference type="InterPro" id="IPR000323">
    <property type="entry name" value="Cu2_ascorb_mOase_N"/>
</dbReference>
<comment type="caution">
    <text evidence="7">The sequence shown here is derived from an EMBL/GenBank/DDBJ whole genome shotgun (WGS) entry which is preliminary data.</text>
</comment>
<dbReference type="Pfam" id="PF03712">
    <property type="entry name" value="Cu2_monoox_C"/>
    <property type="match status" value="1"/>
</dbReference>
<dbReference type="InterPro" id="IPR036939">
    <property type="entry name" value="Cu2_ascorb_mOase_N_sf"/>
</dbReference>
<dbReference type="Gene3D" id="2.60.120.310">
    <property type="entry name" value="Copper type II, ascorbate-dependent monooxygenase, N-terminal domain"/>
    <property type="match status" value="1"/>
</dbReference>
<dbReference type="InterPro" id="IPR005018">
    <property type="entry name" value="DOMON_domain"/>
</dbReference>
<evidence type="ECO:0000313" key="7">
    <source>
        <dbReference type="EMBL" id="CAK8671830.1"/>
    </source>
</evidence>
<dbReference type="PRINTS" id="PR00767">
    <property type="entry name" value="DBMONOXGNASE"/>
</dbReference>
<reference evidence="7 8" key="1">
    <citation type="submission" date="2024-02" db="EMBL/GenBank/DDBJ databases">
        <authorList>
            <person name="Daric V."/>
            <person name="Darras S."/>
        </authorList>
    </citation>
    <scope>NUCLEOTIDE SEQUENCE [LARGE SCALE GENOMIC DNA]</scope>
</reference>
<evidence type="ECO:0000256" key="4">
    <source>
        <dbReference type="ARBA" id="ARBA00023180"/>
    </source>
</evidence>